<keyword evidence="4" id="KW-1185">Reference proteome</keyword>
<feature type="transmembrane region" description="Helical" evidence="1">
    <location>
        <begin position="262"/>
        <end position="280"/>
    </location>
</feature>
<dbReference type="Pfam" id="PF02517">
    <property type="entry name" value="Rce1-like"/>
    <property type="match status" value="1"/>
</dbReference>
<feature type="transmembrane region" description="Helical" evidence="1">
    <location>
        <begin position="67"/>
        <end position="88"/>
    </location>
</feature>
<organism evidence="3 4">
    <name type="scientific">Candidatus Neptunichlamydia vexilliferae</name>
    <dbReference type="NCBI Taxonomy" id="1651774"/>
    <lineage>
        <taxon>Bacteria</taxon>
        <taxon>Pseudomonadati</taxon>
        <taxon>Chlamydiota</taxon>
        <taxon>Chlamydiia</taxon>
        <taxon>Parachlamydiales</taxon>
        <taxon>Simkaniaceae</taxon>
        <taxon>Candidatus Neptunichlamydia</taxon>
    </lineage>
</organism>
<accession>A0ABS0B0K5</accession>
<dbReference type="EMBL" id="JAAEJV010000048">
    <property type="protein sequence ID" value="MBF5059892.1"/>
    <property type="molecule type" value="Genomic_DNA"/>
</dbReference>
<keyword evidence="1" id="KW-0812">Transmembrane</keyword>
<dbReference type="InterPro" id="IPR003675">
    <property type="entry name" value="Rce1/LyrA-like_dom"/>
</dbReference>
<keyword evidence="1" id="KW-1133">Transmembrane helix</keyword>
<feature type="transmembrane region" description="Helical" evidence="1">
    <location>
        <begin position="176"/>
        <end position="198"/>
    </location>
</feature>
<evidence type="ECO:0000256" key="1">
    <source>
        <dbReference type="SAM" id="Phobius"/>
    </source>
</evidence>
<feature type="domain" description="CAAX prenyl protease 2/Lysostaphin resistance protein A-like" evidence="2">
    <location>
        <begin position="175"/>
        <end position="270"/>
    </location>
</feature>
<feature type="transmembrane region" description="Helical" evidence="1">
    <location>
        <begin position="210"/>
        <end position="228"/>
    </location>
</feature>
<evidence type="ECO:0000313" key="3">
    <source>
        <dbReference type="EMBL" id="MBF5059892.1"/>
    </source>
</evidence>
<feature type="transmembrane region" description="Helical" evidence="1">
    <location>
        <begin position="119"/>
        <end position="137"/>
    </location>
</feature>
<keyword evidence="1" id="KW-0472">Membrane</keyword>
<dbReference type="Proteomes" id="UP001194714">
    <property type="component" value="Unassembled WGS sequence"/>
</dbReference>
<feature type="transmembrane region" description="Helical" evidence="1">
    <location>
        <begin position="28"/>
        <end position="55"/>
    </location>
</feature>
<gene>
    <name evidence="3" type="ORF">NEPTK9_001414</name>
</gene>
<evidence type="ECO:0000313" key="4">
    <source>
        <dbReference type="Proteomes" id="UP001194714"/>
    </source>
</evidence>
<comment type="caution">
    <text evidence="3">The sequence shown here is derived from an EMBL/GenBank/DDBJ whole genome shotgun (WGS) entry which is preliminary data.</text>
</comment>
<feature type="transmembrane region" description="Helical" evidence="1">
    <location>
        <begin position="234"/>
        <end position="250"/>
    </location>
</feature>
<protein>
    <recommendedName>
        <fullName evidence="2">CAAX prenyl protease 2/Lysostaphin resistance protein A-like domain-containing protein</fullName>
    </recommendedName>
</protein>
<evidence type="ECO:0000259" key="2">
    <source>
        <dbReference type="Pfam" id="PF02517"/>
    </source>
</evidence>
<proteinExistence type="predicted"/>
<reference evidence="3 4" key="1">
    <citation type="submission" date="2020-01" db="EMBL/GenBank/DDBJ databases">
        <title>Draft genome sequence of Cand. Neptunochlamydia vexilliferae K9.</title>
        <authorList>
            <person name="Schulz F."/>
            <person name="Koestlbacher S."/>
            <person name="Wascher F."/>
            <person name="Pizzetti I."/>
            <person name="Horn M."/>
        </authorList>
    </citation>
    <scope>NUCLEOTIDE SEQUENCE [LARGE SCALE GENOMIC DNA]</scope>
    <source>
        <strain evidence="3 4">K9</strain>
    </source>
</reference>
<feature type="transmembrane region" description="Helical" evidence="1">
    <location>
        <begin position="144"/>
        <end position="164"/>
    </location>
</feature>
<name>A0ABS0B0K5_9BACT</name>
<sequence length="282" mass="32208">MTSLAFISLILAFMSLWMHRKPWLWGSFLALSFIFALYGKVIDLKIFVALILLGGAHLALTGKLKGVPRLITIIIAIFLSVVLMGHFFPGFYNWKIAGELQISENAYPYSLYLNYDKPFIGFFPLALSIPLLSRFHLRSVFVKTVALTTLGVIVLVILSLYFHLVEIDLKFPHITWVWLIANLFLVVIPEEAFFRGFLQRELSDYLNAKWGGALSVVAVSLFFALLHFTFVRDLGFLSLTFIASLVYGSIYQMTRSIESSIFCHYLFNLIHFFCFTYPALRG</sequence>